<protein>
    <submittedName>
        <fullName evidence="1">Uncharacterized protein</fullName>
    </submittedName>
</protein>
<proteinExistence type="predicted"/>
<evidence type="ECO:0000313" key="2">
    <source>
        <dbReference type="Proteomes" id="UP000262621"/>
    </source>
</evidence>
<accession>A0A372FQW1</accession>
<gene>
    <name evidence="1" type="ORF">D0Q02_29635</name>
</gene>
<reference evidence="1 2" key="1">
    <citation type="submission" date="2018-08" db="EMBL/GenBank/DDBJ databases">
        <title>Verrucosispora craniellae sp. nov., isolated from a marine sponge in the South China Sea.</title>
        <authorList>
            <person name="Li L."/>
            <person name="Lin H.W."/>
        </authorList>
    </citation>
    <scope>NUCLEOTIDE SEQUENCE [LARGE SCALE GENOMIC DNA]</scope>
    <source>
        <strain evidence="1 2">LHW63014</strain>
    </source>
</reference>
<organism evidence="1 2">
    <name type="scientific">Micromonospora craniellae</name>
    <dbReference type="NCBI Taxonomy" id="2294034"/>
    <lineage>
        <taxon>Bacteria</taxon>
        <taxon>Bacillati</taxon>
        <taxon>Actinomycetota</taxon>
        <taxon>Actinomycetes</taxon>
        <taxon>Micromonosporales</taxon>
        <taxon>Micromonosporaceae</taxon>
        <taxon>Micromonospora</taxon>
    </lineage>
</organism>
<name>A0A372FQW1_9ACTN</name>
<sequence length="73" mass="8105">MAPGRPRPLCPTGAPPVARAVTRMALPRLDQVRSPRSTALLNTLAHELRRRKRNQHVADLLPDLENVLARQPA</sequence>
<keyword evidence="2" id="KW-1185">Reference proteome</keyword>
<dbReference type="AlphaFoldDB" id="A0A372FQW1"/>
<dbReference type="Proteomes" id="UP000262621">
    <property type="component" value="Unassembled WGS sequence"/>
</dbReference>
<dbReference type="EMBL" id="QVFU01000084">
    <property type="protein sequence ID" value="RFS41043.1"/>
    <property type="molecule type" value="Genomic_DNA"/>
</dbReference>
<dbReference type="OrthoDB" id="3213425at2"/>
<evidence type="ECO:0000313" key="1">
    <source>
        <dbReference type="EMBL" id="RFS41043.1"/>
    </source>
</evidence>
<comment type="caution">
    <text evidence="1">The sequence shown here is derived from an EMBL/GenBank/DDBJ whole genome shotgun (WGS) entry which is preliminary data.</text>
</comment>